<dbReference type="Pfam" id="PF06911">
    <property type="entry name" value="Senescence"/>
    <property type="match status" value="1"/>
</dbReference>
<feature type="domain" description="Senescence" evidence="2">
    <location>
        <begin position="176"/>
        <end position="365"/>
    </location>
</feature>
<proteinExistence type="predicted"/>
<protein>
    <recommendedName>
        <fullName evidence="2">Senescence domain-containing protein</fullName>
    </recommendedName>
</protein>
<name>A0AA41S7V3_PAPNU</name>
<evidence type="ECO:0000313" key="4">
    <source>
        <dbReference type="Proteomes" id="UP001177140"/>
    </source>
</evidence>
<feature type="region of interest" description="Disordered" evidence="1">
    <location>
        <begin position="1"/>
        <end position="27"/>
    </location>
</feature>
<evidence type="ECO:0000313" key="3">
    <source>
        <dbReference type="EMBL" id="MCL7034687.1"/>
    </source>
</evidence>
<dbReference type="Proteomes" id="UP001177140">
    <property type="component" value="Unassembled WGS sequence"/>
</dbReference>
<dbReference type="EMBL" id="JAJJMA010148593">
    <property type="protein sequence ID" value="MCL7034687.1"/>
    <property type="molecule type" value="Genomic_DNA"/>
</dbReference>
<dbReference type="AlphaFoldDB" id="A0AA41S7V3"/>
<dbReference type="PANTHER" id="PTHR21068:SF36">
    <property type="entry name" value="SENESCENCE_DEHYDRATION-ASSOCIATED PROTEIN-LIKE PROTEIN"/>
    <property type="match status" value="1"/>
</dbReference>
<accession>A0AA41S7V3</accession>
<comment type="caution">
    <text evidence="3">The sequence shown here is derived from an EMBL/GenBank/DDBJ whole genome shotgun (WGS) entry which is preliminary data.</text>
</comment>
<organism evidence="3 4">
    <name type="scientific">Papaver nudicaule</name>
    <name type="common">Iceland poppy</name>
    <dbReference type="NCBI Taxonomy" id="74823"/>
    <lineage>
        <taxon>Eukaryota</taxon>
        <taxon>Viridiplantae</taxon>
        <taxon>Streptophyta</taxon>
        <taxon>Embryophyta</taxon>
        <taxon>Tracheophyta</taxon>
        <taxon>Spermatophyta</taxon>
        <taxon>Magnoliopsida</taxon>
        <taxon>Ranunculales</taxon>
        <taxon>Papaveraceae</taxon>
        <taxon>Papaveroideae</taxon>
        <taxon>Papaver</taxon>
    </lineage>
</organism>
<dbReference type="InterPro" id="IPR045036">
    <property type="entry name" value="Spartin-like"/>
</dbReference>
<gene>
    <name evidence="3" type="ORF">MKW94_028772</name>
</gene>
<dbReference type="GO" id="GO:0005886">
    <property type="term" value="C:plasma membrane"/>
    <property type="evidence" value="ECO:0007669"/>
    <property type="project" value="TreeGrafter"/>
</dbReference>
<evidence type="ECO:0000259" key="2">
    <source>
        <dbReference type="Pfam" id="PF06911"/>
    </source>
</evidence>
<feature type="compositionally biased region" description="Basic residues" evidence="1">
    <location>
        <begin position="226"/>
        <end position="236"/>
    </location>
</feature>
<sequence length="380" mass="40889">MLCFRSSRSKRAPSPNKPSPETAIESDQVTRIPKEELLLQIPGCTVNLVQEGETVEIAQGYFNLVKLSDDNVPLAILVKVGDELQWPLTKDEPVVKLDELDYLFSLPMKDKSLLSYGVSFSQQSGSALSNLDSFLKEHSCFSGFSSSTTKTSSGGRPLNWEEFAPRIEDYNGVLAKAIATGTGEIIKGIFRLSNAYTKQVQKGGAMIITEAAEEKKGNLGMENKSNKKTTNGKKKSTGLNKGLKSVRTVSKMTEKLSKTVLNTVGFATGSVVGPVVRSQAGKQFLAMVPGEVLLVSLDAVNRIFDATEAAEKQALSETSKAATRMVSNRYGENAGETTEHVFATAGHAAGTAWNIFKIRKAINPASSVTSGIAKSAIKKK</sequence>
<reference evidence="3" key="1">
    <citation type="submission" date="2022-03" db="EMBL/GenBank/DDBJ databases">
        <title>A functionally conserved STORR gene fusion in Papaver species that diverged 16.8 million years ago.</title>
        <authorList>
            <person name="Catania T."/>
        </authorList>
    </citation>
    <scope>NUCLEOTIDE SEQUENCE</scope>
    <source>
        <strain evidence="3">S-191538</strain>
    </source>
</reference>
<dbReference type="PANTHER" id="PTHR21068">
    <property type="entry name" value="SPARTIN"/>
    <property type="match status" value="1"/>
</dbReference>
<keyword evidence="4" id="KW-1185">Reference proteome</keyword>
<evidence type="ECO:0000256" key="1">
    <source>
        <dbReference type="SAM" id="MobiDB-lite"/>
    </source>
</evidence>
<dbReference type="InterPro" id="IPR009686">
    <property type="entry name" value="Senescence/spartin_C"/>
</dbReference>
<feature type="region of interest" description="Disordered" evidence="1">
    <location>
        <begin position="218"/>
        <end position="239"/>
    </location>
</feature>